<dbReference type="OrthoDB" id="6626535at2759"/>
<feature type="coiled-coil region" evidence="1">
    <location>
        <begin position="636"/>
        <end position="663"/>
    </location>
</feature>
<proteinExistence type="predicted"/>
<protein>
    <recommendedName>
        <fullName evidence="3">DUF4795 domain-containing protein</fullName>
    </recommendedName>
</protein>
<dbReference type="Pfam" id="PF16043">
    <property type="entry name" value="DUF4795"/>
    <property type="match status" value="1"/>
</dbReference>
<keyword evidence="5" id="KW-1185">Reference proteome</keyword>
<organism evidence="4 5">
    <name type="scientific">Nesidiocoris tenuis</name>
    <dbReference type="NCBI Taxonomy" id="355587"/>
    <lineage>
        <taxon>Eukaryota</taxon>
        <taxon>Metazoa</taxon>
        <taxon>Ecdysozoa</taxon>
        <taxon>Arthropoda</taxon>
        <taxon>Hexapoda</taxon>
        <taxon>Insecta</taxon>
        <taxon>Pterygota</taxon>
        <taxon>Neoptera</taxon>
        <taxon>Paraneoptera</taxon>
        <taxon>Hemiptera</taxon>
        <taxon>Heteroptera</taxon>
        <taxon>Panheteroptera</taxon>
        <taxon>Cimicomorpha</taxon>
        <taxon>Miridae</taxon>
        <taxon>Dicyphina</taxon>
        <taxon>Nesidiocoris</taxon>
    </lineage>
</organism>
<keyword evidence="1" id="KW-0175">Coiled coil</keyword>
<name>A0A6H5HLN4_9HEMI</name>
<gene>
    <name evidence="4" type="ORF">NTEN_LOCUS21122</name>
</gene>
<evidence type="ECO:0000256" key="2">
    <source>
        <dbReference type="SAM" id="MobiDB-lite"/>
    </source>
</evidence>
<feature type="region of interest" description="Disordered" evidence="2">
    <location>
        <begin position="774"/>
        <end position="801"/>
    </location>
</feature>
<evidence type="ECO:0000256" key="1">
    <source>
        <dbReference type="SAM" id="Coils"/>
    </source>
</evidence>
<reference evidence="4 5" key="1">
    <citation type="submission" date="2020-02" db="EMBL/GenBank/DDBJ databases">
        <authorList>
            <person name="Ferguson B K."/>
        </authorList>
    </citation>
    <scope>NUCLEOTIDE SEQUENCE [LARGE SCALE GENOMIC DNA]</scope>
</reference>
<accession>A0A6H5HLN4</accession>
<feature type="compositionally biased region" description="Basic and acidic residues" evidence="2">
    <location>
        <begin position="785"/>
        <end position="801"/>
    </location>
</feature>
<dbReference type="PANTHER" id="PTHR47080:SF1">
    <property type="entry name" value="CHROMOSOME 16 OPEN READING FRAME 96"/>
    <property type="match status" value="1"/>
</dbReference>
<evidence type="ECO:0000313" key="4">
    <source>
        <dbReference type="EMBL" id="CAB0017007.1"/>
    </source>
</evidence>
<evidence type="ECO:0000259" key="3">
    <source>
        <dbReference type="Pfam" id="PF16043"/>
    </source>
</evidence>
<dbReference type="EMBL" id="CADCXU010030642">
    <property type="protein sequence ID" value="CAB0017007.1"/>
    <property type="molecule type" value="Genomic_DNA"/>
</dbReference>
<dbReference type="AlphaFoldDB" id="A0A6H5HLN4"/>
<feature type="domain" description="DUF4795" evidence="3">
    <location>
        <begin position="512"/>
        <end position="714"/>
    </location>
</feature>
<evidence type="ECO:0000313" key="5">
    <source>
        <dbReference type="Proteomes" id="UP000479000"/>
    </source>
</evidence>
<dbReference type="Proteomes" id="UP000479000">
    <property type="component" value="Unassembled WGS sequence"/>
</dbReference>
<dbReference type="InterPro" id="IPR032013">
    <property type="entry name" value="DUF4795"/>
</dbReference>
<dbReference type="PANTHER" id="PTHR47080">
    <property type="entry name" value="CHROMOSOME 16 OPEN READING FRAME 96"/>
    <property type="match status" value="1"/>
</dbReference>
<sequence>MPDLVDLTVKLDEHVNSDMLRTLLLVMLNHLGMKDLRVEFRGADASKIQDLVKNAKAESLQTINVQVLSEIDAKESKESIANRDYAVKADSTISGEGLKKLIDSDDIIVVENGEAQQPTRKRNISFSTFSRLESKVINLQAQIEALNSQILPTDDALLQATRSKQDAKPISDLVQTFNITKRMSGAEEGLDKLASLLETVAKEYADLRKIIEQMQGELGENVADTMKQIKMAANYAKQIRPREDLLNQYRLKKKDKETSTSAQLMEGQADEGYGTSNRMIDMMATDQPKAADQAMESLTKVAGPGTELLGPSANALEASSQIQSARSINKLQPGEASSKVLAESSIAGSKIQPGSVLSVIPKLKPEDRVDADRMNKLLVQHEYMRKNMEYLTAQINTLADFADHILPEILAGMPHAAELRRRINELQTEPDVATDPILPDDSDDMIEPPADLNERLNILEGKVFKHQAKIKKQDMVIAEKTLTIDDRIGKLTKSLADVLDVLGLRKHKRKPKGEEEMDQFMDKISNLEEALIEIGCATQNIIDEQAHKMKLFENISDEIKRVKQVKIDRFELEDILSTKADCDELNKKVTLDKFDEVTNDLARGIDDAITKVAAQESTLAASLLELQESVATKLDKSEINQLKDDIKAQLTALEAELDKLAAMKEGRAAAGAKKKFLTDVNCLSCDRNVAMMTNTPVPCIPALADLPHMRSIRPFITYELDYLRKMKIKDPDVAKYIECEELMRRYEIKSTDSYANLAGVSSLKNRYCGGAHTVTGPHQKVPHTGHFDWNSKTKGQPDENK</sequence>